<accession>A0A6M3XHN8</accession>
<sequence>MMKNSELRDEIRDQLRPHLEWHYRRIVKAYSGFNVGMDNKTFEPIPLNEKTLPFKEFVEQIPKQKLSLKGNHRINWRWGINIHNTELYDKSAWVIFKIGNCIFRISDRADCLALIWKRAGMRF</sequence>
<proteinExistence type="predicted"/>
<organism evidence="1">
    <name type="scientific">viral metagenome</name>
    <dbReference type="NCBI Taxonomy" id="1070528"/>
    <lineage>
        <taxon>unclassified sequences</taxon>
        <taxon>metagenomes</taxon>
        <taxon>organismal metagenomes</taxon>
    </lineage>
</organism>
<dbReference type="AlphaFoldDB" id="A0A6M3XHN8"/>
<protein>
    <submittedName>
        <fullName evidence="1">Uncharacterized protein</fullName>
    </submittedName>
</protein>
<name>A0A6M3XHN8_9ZZZZ</name>
<gene>
    <name evidence="1" type="ORF">TM448B00955_0036</name>
</gene>
<reference evidence="1" key="1">
    <citation type="submission" date="2020-03" db="EMBL/GenBank/DDBJ databases">
        <title>The deep terrestrial virosphere.</title>
        <authorList>
            <person name="Holmfeldt K."/>
            <person name="Nilsson E."/>
            <person name="Simone D."/>
            <person name="Lopez-Fernandez M."/>
            <person name="Wu X."/>
            <person name="de Brujin I."/>
            <person name="Lundin D."/>
            <person name="Andersson A."/>
            <person name="Bertilsson S."/>
            <person name="Dopson M."/>
        </authorList>
    </citation>
    <scope>NUCLEOTIDE SEQUENCE</scope>
    <source>
        <strain evidence="1">TM448B00955</strain>
    </source>
</reference>
<dbReference type="EMBL" id="MT144679">
    <property type="protein sequence ID" value="QJH97271.1"/>
    <property type="molecule type" value="Genomic_DNA"/>
</dbReference>
<evidence type="ECO:0000313" key="1">
    <source>
        <dbReference type="EMBL" id="QJH97271.1"/>
    </source>
</evidence>